<comment type="subcellular location">
    <subcellularLocation>
        <location evidence="1 9">Membrane</location>
        <topology evidence="1 9">Multi-pass membrane protein</topology>
    </subcellularLocation>
</comment>
<keyword evidence="6 9" id="KW-0067">ATP-binding</keyword>
<evidence type="ECO:0000256" key="3">
    <source>
        <dbReference type="ARBA" id="ARBA00022448"/>
    </source>
</evidence>
<dbReference type="GO" id="GO:0005524">
    <property type="term" value="F:ATP binding"/>
    <property type="evidence" value="ECO:0007669"/>
    <property type="project" value="UniProtKB-KW"/>
</dbReference>
<dbReference type="InterPro" id="IPR036259">
    <property type="entry name" value="MFS_trans_sf"/>
</dbReference>
<keyword evidence="7 9" id="KW-1133">Transmembrane helix</keyword>
<evidence type="ECO:0000256" key="8">
    <source>
        <dbReference type="ARBA" id="ARBA00023136"/>
    </source>
</evidence>
<organism evidence="11 12">
    <name type="scientific">Discostella pseudostelligera</name>
    <dbReference type="NCBI Taxonomy" id="259834"/>
    <lineage>
        <taxon>Eukaryota</taxon>
        <taxon>Sar</taxon>
        <taxon>Stramenopiles</taxon>
        <taxon>Ochrophyta</taxon>
        <taxon>Bacillariophyta</taxon>
        <taxon>Coscinodiscophyceae</taxon>
        <taxon>Thalassiosirophycidae</taxon>
        <taxon>Stephanodiscales</taxon>
        <taxon>Stephanodiscaceae</taxon>
        <taxon>Discostella</taxon>
    </lineage>
</organism>
<reference evidence="11 12" key="1">
    <citation type="submission" date="2024-10" db="EMBL/GenBank/DDBJ databases">
        <title>Updated reference genomes for cyclostephanoid diatoms.</title>
        <authorList>
            <person name="Roberts W.R."/>
            <person name="Alverson A.J."/>
        </authorList>
    </citation>
    <scope>NUCLEOTIDE SEQUENCE [LARGE SCALE GENOMIC DNA]</scope>
    <source>
        <strain evidence="11 12">AJA232-27</strain>
    </source>
</reference>
<feature type="transmembrane region" description="Helical" evidence="9">
    <location>
        <begin position="259"/>
        <end position="282"/>
    </location>
</feature>
<dbReference type="EMBL" id="JALLBG020000096">
    <property type="protein sequence ID" value="KAL3765396.1"/>
    <property type="molecule type" value="Genomic_DNA"/>
</dbReference>
<feature type="transmembrane region" description="Helical" evidence="9">
    <location>
        <begin position="128"/>
        <end position="149"/>
    </location>
</feature>
<comment type="caution">
    <text evidence="11">The sequence shown here is derived from an EMBL/GenBank/DDBJ whole genome shotgun (WGS) entry which is preliminary data.</text>
</comment>
<comment type="similarity">
    <text evidence="2 9">Belongs to the ADP/ATP translocase tlc family.</text>
</comment>
<feature type="transmembrane region" description="Helical" evidence="9">
    <location>
        <begin position="533"/>
        <end position="557"/>
    </location>
</feature>
<feature type="transmembrane region" description="Helical" evidence="9">
    <location>
        <begin position="563"/>
        <end position="589"/>
    </location>
</feature>
<protein>
    <recommendedName>
        <fullName evidence="9">ADP,ATP carrier protein</fullName>
    </recommendedName>
</protein>
<evidence type="ECO:0000256" key="9">
    <source>
        <dbReference type="RuleBase" id="RU363121"/>
    </source>
</evidence>
<dbReference type="Pfam" id="PF03219">
    <property type="entry name" value="TLC"/>
    <property type="match status" value="1"/>
</dbReference>
<feature type="transmembrane region" description="Helical" evidence="9">
    <location>
        <begin position="224"/>
        <end position="247"/>
    </location>
</feature>
<gene>
    <name evidence="11" type="ORF">ACHAWU_002314</name>
</gene>
<evidence type="ECO:0000256" key="10">
    <source>
        <dbReference type="SAM" id="MobiDB-lite"/>
    </source>
</evidence>
<dbReference type="PANTHER" id="PTHR31187:SF1">
    <property type="entry name" value="ADP,ATP CARRIER PROTEIN 1"/>
    <property type="match status" value="1"/>
</dbReference>
<feature type="transmembrane region" description="Helical" evidence="9">
    <location>
        <begin position="161"/>
        <end position="182"/>
    </location>
</feature>
<feature type="compositionally biased region" description="Low complexity" evidence="10">
    <location>
        <begin position="1"/>
        <end position="26"/>
    </location>
</feature>
<keyword evidence="5 9" id="KW-0547">Nucleotide-binding</keyword>
<evidence type="ECO:0000256" key="1">
    <source>
        <dbReference type="ARBA" id="ARBA00004141"/>
    </source>
</evidence>
<feature type="compositionally biased region" description="Low complexity" evidence="10">
    <location>
        <begin position="337"/>
        <end position="358"/>
    </location>
</feature>
<evidence type="ECO:0000256" key="2">
    <source>
        <dbReference type="ARBA" id="ARBA00007127"/>
    </source>
</evidence>
<evidence type="ECO:0000256" key="5">
    <source>
        <dbReference type="ARBA" id="ARBA00022741"/>
    </source>
</evidence>
<sequence>MQDSRTPTKSKSRSSQSISISPTRSTPLRRPRSSSSSSMSMSTTTTNNNNNNNNNRGMLPTLRANSRLLFSIRGKSILYMSLSLAIHLAGYELSRASVMALFTSDRLGFGKSDDNSSASGASGGGGGALSALPMAVGCVSPFSIGLLWFYGKTLHSGGPCYALRIHTWICAAMQIMSGWILISLDNYLNLTASSTSIEATATTTTTSPTSPGFYMNAHHCSQSLLFLLFVFQNSYVQLLYNQHWAFLSSILTPDEGSTFFAPIAGLGSIGSTVAAGLVSILISKIGLIGLLYAAGASYIVSATLADWAFGLARRGGFEPIGGGVDGIGKGNNPRMQSTTTSASSTTTATSASSTSSTTQNRSEVNSECSPISYCSSNNNKGKNSIFQQAYLLFQRVPVLGALFIEVIVSQCLSSLVNFIYLFTLKSTITDDALRAGWSGNFYAWINGVSGFLQFFAIPILLRHWEAHRIWLFMPTLMLCCTSYTFATYRTTGLAGASASFFAIKTMEYSLRGAANEMLYVSLDYESRYLGKKVISLIAGKFGKSVMAVALSLVMVLYGEEKEIMWYLLATATVFTFLWLFASMSLHTLIEASKK</sequence>
<dbReference type="InterPro" id="IPR004667">
    <property type="entry name" value="ADP_ATP_car_bac_type"/>
</dbReference>
<dbReference type="AlphaFoldDB" id="A0ABD3MTW5"/>
<evidence type="ECO:0000256" key="7">
    <source>
        <dbReference type="ARBA" id="ARBA00022989"/>
    </source>
</evidence>
<evidence type="ECO:0000313" key="11">
    <source>
        <dbReference type="EMBL" id="KAL3765396.1"/>
    </source>
</evidence>
<feature type="transmembrane region" description="Helical" evidence="9">
    <location>
        <begin position="468"/>
        <end position="486"/>
    </location>
</feature>
<dbReference type="Proteomes" id="UP001530293">
    <property type="component" value="Unassembled WGS sequence"/>
</dbReference>
<evidence type="ECO:0000256" key="6">
    <source>
        <dbReference type="ARBA" id="ARBA00022840"/>
    </source>
</evidence>
<keyword evidence="12" id="KW-1185">Reference proteome</keyword>
<evidence type="ECO:0000313" key="12">
    <source>
        <dbReference type="Proteomes" id="UP001530293"/>
    </source>
</evidence>
<dbReference type="GO" id="GO:0016020">
    <property type="term" value="C:membrane"/>
    <property type="evidence" value="ECO:0007669"/>
    <property type="project" value="UniProtKB-SubCell"/>
</dbReference>
<evidence type="ECO:0000256" key="4">
    <source>
        <dbReference type="ARBA" id="ARBA00022692"/>
    </source>
</evidence>
<name>A0ABD3MTW5_9STRA</name>
<feature type="compositionally biased region" description="Low complexity" evidence="10">
    <location>
        <begin position="33"/>
        <end position="59"/>
    </location>
</feature>
<keyword evidence="4 9" id="KW-0812">Transmembrane</keyword>
<feature type="transmembrane region" description="Helical" evidence="9">
    <location>
        <begin position="398"/>
        <end position="421"/>
    </location>
</feature>
<feature type="region of interest" description="Disordered" evidence="10">
    <location>
        <begin position="1"/>
        <end position="59"/>
    </location>
</feature>
<feature type="transmembrane region" description="Helical" evidence="9">
    <location>
        <begin position="288"/>
        <end position="309"/>
    </location>
</feature>
<accession>A0ABD3MTW5</accession>
<dbReference type="PANTHER" id="PTHR31187">
    <property type="match status" value="1"/>
</dbReference>
<keyword evidence="3 9" id="KW-0813">Transport</keyword>
<dbReference type="SUPFAM" id="SSF103473">
    <property type="entry name" value="MFS general substrate transporter"/>
    <property type="match status" value="1"/>
</dbReference>
<feature type="region of interest" description="Disordered" evidence="10">
    <location>
        <begin position="324"/>
        <end position="363"/>
    </location>
</feature>
<keyword evidence="8 9" id="KW-0472">Membrane</keyword>
<proteinExistence type="inferred from homology"/>
<feature type="transmembrane region" description="Helical" evidence="9">
    <location>
        <begin position="441"/>
        <end position="461"/>
    </location>
</feature>